<evidence type="ECO:0000313" key="7">
    <source>
        <dbReference type="Proteomes" id="UP000188318"/>
    </source>
</evidence>
<evidence type="ECO:0000256" key="1">
    <source>
        <dbReference type="ARBA" id="ARBA00006442"/>
    </source>
</evidence>
<dbReference type="Proteomes" id="UP000188318">
    <property type="component" value="Unassembled WGS sequence"/>
</dbReference>
<name>A0A1R3RSQ5_ASPC5</name>
<comment type="similarity">
    <text evidence="1">Belongs to the FAD-dependent oxidoreductase family.</text>
</comment>
<dbReference type="STRING" id="602072.A0A1R3RSQ5"/>
<feature type="domain" description="FAD/NAD(P)-binding" evidence="5">
    <location>
        <begin position="6"/>
        <end position="329"/>
    </location>
</feature>
<evidence type="ECO:0000256" key="3">
    <source>
        <dbReference type="ARBA" id="ARBA00022827"/>
    </source>
</evidence>
<dbReference type="PRINTS" id="PR00469">
    <property type="entry name" value="PNDRDTASEII"/>
</dbReference>
<keyword evidence="4" id="KW-0560">Oxidoreductase</keyword>
<dbReference type="OrthoDB" id="202203at2759"/>
<dbReference type="InterPro" id="IPR036188">
    <property type="entry name" value="FAD/NAD-bd_sf"/>
</dbReference>
<dbReference type="EMBL" id="KV907497">
    <property type="protein sequence ID" value="OOF97529.1"/>
    <property type="molecule type" value="Genomic_DNA"/>
</dbReference>
<dbReference type="GO" id="GO:0004174">
    <property type="term" value="F:electron-transferring-flavoprotein dehydrogenase activity"/>
    <property type="evidence" value="ECO:0007669"/>
    <property type="project" value="TreeGrafter"/>
</dbReference>
<sequence length="430" mass="45316">MTDQTTIAIIGASFTGLPIAHGLLSHFHRSSSPPSNRIKLILINPSPFFYWAIAAPRILAKPSAFTESQYLLPIAEGFSAYSADEFEFVLGKATSWDPTTQTIIVESPSPSPSPSTDTTTRQIPYHYLVIASGSSTPATTPPTNETIYPVKALLTPSLPSAIHNAQSTISSAKSILIAGAGPIGIELAGELGDLIAQHHPTRELSVTLISATERLLPNLKPSAGKSAEDMLVSLGVRVIKGRRVVGATTSTKTNTNETPSTTIITLDNGDEMTADIYIPTTGVLPNNTFIPREFLNEAGWVKVTPELTVQGLEGVYAAGDITDHALKLALKVKEMVPVVVGNLIDDIMSASVGDVGAGGGKKNHCGGGGGGGSGSKRKTYVEGKDVSMVVPVGETGGTGQLFGWVPWSFLVRVVKGRDFFIGKAREVVFP</sequence>
<accession>A0A1R3RSQ5</accession>
<keyword evidence="3" id="KW-0274">FAD</keyword>
<dbReference type="VEuPathDB" id="FungiDB:ASPCADRAFT_4140"/>
<dbReference type="OMA" id="SFYWNIA"/>
<keyword evidence="7" id="KW-1185">Reference proteome</keyword>
<evidence type="ECO:0000259" key="5">
    <source>
        <dbReference type="Pfam" id="PF07992"/>
    </source>
</evidence>
<dbReference type="PRINTS" id="PR00368">
    <property type="entry name" value="FADPNR"/>
</dbReference>
<evidence type="ECO:0000256" key="4">
    <source>
        <dbReference type="ARBA" id="ARBA00023002"/>
    </source>
</evidence>
<dbReference type="Gene3D" id="3.50.50.100">
    <property type="match status" value="1"/>
</dbReference>
<organism evidence="6 7">
    <name type="scientific">Aspergillus carbonarius (strain ITEM 5010)</name>
    <dbReference type="NCBI Taxonomy" id="602072"/>
    <lineage>
        <taxon>Eukaryota</taxon>
        <taxon>Fungi</taxon>
        <taxon>Dikarya</taxon>
        <taxon>Ascomycota</taxon>
        <taxon>Pezizomycotina</taxon>
        <taxon>Eurotiomycetes</taxon>
        <taxon>Eurotiomycetidae</taxon>
        <taxon>Eurotiales</taxon>
        <taxon>Aspergillaceae</taxon>
        <taxon>Aspergillus</taxon>
        <taxon>Aspergillus subgen. Circumdati</taxon>
    </lineage>
</organism>
<keyword evidence="2" id="KW-0285">Flavoprotein</keyword>
<dbReference type="Pfam" id="PF07992">
    <property type="entry name" value="Pyr_redox_2"/>
    <property type="match status" value="1"/>
</dbReference>
<proteinExistence type="inferred from homology"/>
<reference evidence="7" key="1">
    <citation type="journal article" date="2017" name="Genome Biol.">
        <title>Comparative genomics reveals high biological diversity and specific adaptations in the industrially and medically important fungal genus Aspergillus.</title>
        <authorList>
            <person name="de Vries R.P."/>
            <person name="Riley R."/>
            <person name="Wiebenga A."/>
            <person name="Aguilar-Osorio G."/>
            <person name="Amillis S."/>
            <person name="Uchima C.A."/>
            <person name="Anderluh G."/>
            <person name="Asadollahi M."/>
            <person name="Askin M."/>
            <person name="Barry K."/>
            <person name="Battaglia E."/>
            <person name="Bayram O."/>
            <person name="Benocci T."/>
            <person name="Braus-Stromeyer S.A."/>
            <person name="Caldana C."/>
            <person name="Canovas D."/>
            <person name="Cerqueira G.C."/>
            <person name="Chen F."/>
            <person name="Chen W."/>
            <person name="Choi C."/>
            <person name="Clum A."/>
            <person name="Dos Santos R.A."/>
            <person name="Damasio A.R."/>
            <person name="Diallinas G."/>
            <person name="Emri T."/>
            <person name="Fekete E."/>
            <person name="Flipphi M."/>
            <person name="Freyberg S."/>
            <person name="Gallo A."/>
            <person name="Gournas C."/>
            <person name="Habgood R."/>
            <person name="Hainaut M."/>
            <person name="Harispe M.L."/>
            <person name="Henrissat B."/>
            <person name="Hilden K.S."/>
            <person name="Hope R."/>
            <person name="Hossain A."/>
            <person name="Karabika E."/>
            <person name="Karaffa L."/>
            <person name="Karanyi Z."/>
            <person name="Krasevec N."/>
            <person name="Kuo A."/>
            <person name="Kusch H."/>
            <person name="LaButti K."/>
            <person name="Lagendijk E.L."/>
            <person name="Lapidus A."/>
            <person name="Levasseur A."/>
            <person name="Lindquist E."/>
            <person name="Lipzen A."/>
            <person name="Logrieco A.F."/>
            <person name="MacCabe A."/>
            <person name="Maekelae M.R."/>
            <person name="Malavazi I."/>
            <person name="Melin P."/>
            <person name="Meyer V."/>
            <person name="Mielnichuk N."/>
            <person name="Miskei M."/>
            <person name="Molnar A.P."/>
            <person name="Mule G."/>
            <person name="Ngan C.Y."/>
            <person name="Orejas M."/>
            <person name="Orosz E."/>
            <person name="Ouedraogo J.P."/>
            <person name="Overkamp K.M."/>
            <person name="Park H.-S."/>
            <person name="Perrone G."/>
            <person name="Piumi F."/>
            <person name="Punt P.J."/>
            <person name="Ram A.F."/>
            <person name="Ramon A."/>
            <person name="Rauscher S."/>
            <person name="Record E."/>
            <person name="Riano-Pachon D.M."/>
            <person name="Robert V."/>
            <person name="Roehrig J."/>
            <person name="Ruller R."/>
            <person name="Salamov A."/>
            <person name="Salih N.S."/>
            <person name="Samson R.A."/>
            <person name="Sandor E."/>
            <person name="Sanguinetti M."/>
            <person name="Schuetze T."/>
            <person name="Sepcic K."/>
            <person name="Shelest E."/>
            <person name="Sherlock G."/>
            <person name="Sophianopoulou V."/>
            <person name="Squina F.M."/>
            <person name="Sun H."/>
            <person name="Susca A."/>
            <person name="Todd R.B."/>
            <person name="Tsang A."/>
            <person name="Unkles S.E."/>
            <person name="van de Wiele N."/>
            <person name="van Rossen-Uffink D."/>
            <person name="Oliveira J.V."/>
            <person name="Vesth T.C."/>
            <person name="Visser J."/>
            <person name="Yu J.-H."/>
            <person name="Zhou M."/>
            <person name="Andersen M.R."/>
            <person name="Archer D.B."/>
            <person name="Baker S.E."/>
            <person name="Benoit I."/>
            <person name="Brakhage A.A."/>
            <person name="Braus G.H."/>
            <person name="Fischer R."/>
            <person name="Frisvad J.C."/>
            <person name="Goldman G.H."/>
            <person name="Houbraken J."/>
            <person name="Oakley B."/>
            <person name="Pocsi I."/>
            <person name="Scazzocchio C."/>
            <person name="Seiboth B."/>
            <person name="vanKuyk P.A."/>
            <person name="Wortman J."/>
            <person name="Dyer P.S."/>
            <person name="Grigoriev I.V."/>
        </authorList>
    </citation>
    <scope>NUCLEOTIDE SEQUENCE [LARGE SCALE GENOMIC DNA]</scope>
    <source>
        <strain evidence="7">ITEM 5010</strain>
    </source>
</reference>
<evidence type="ECO:0000313" key="6">
    <source>
        <dbReference type="EMBL" id="OOF97529.1"/>
    </source>
</evidence>
<dbReference type="GO" id="GO:0050660">
    <property type="term" value="F:flavin adenine dinucleotide binding"/>
    <property type="evidence" value="ECO:0007669"/>
    <property type="project" value="TreeGrafter"/>
</dbReference>
<dbReference type="SUPFAM" id="SSF51905">
    <property type="entry name" value="FAD/NAD(P)-binding domain"/>
    <property type="match status" value="2"/>
</dbReference>
<dbReference type="PANTHER" id="PTHR43735:SF3">
    <property type="entry name" value="FERROPTOSIS SUPPRESSOR PROTEIN 1"/>
    <property type="match status" value="1"/>
</dbReference>
<protein>
    <recommendedName>
        <fullName evidence="5">FAD/NAD(P)-binding domain-containing protein</fullName>
    </recommendedName>
</protein>
<dbReference type="PANTHER" id="PTHR43735">
    <property type="entry name" value="APOPTOSIS-INDUCING FACTOR 1"/>
    <property type="match status" value="1"/>
</dbReference>
<gene>
    <name evidence="6" type="ORF">ASPCADRAFT_4140</name>
</gene>
<dbReference type="InterPro" id="IPR023753">
    <property type="entry name" value="FAD/NAD-binding_dom"/>
</dbReference>
<evidence type="ECO:0000256" key="2">
    <source>
        <dbReference type="ARBA" id="ARBA00022630"/>
    </source>
</evidence>
<dbReference type="GO" id="GO:0005737">
    <property type="term" value="C:cytoplasm"/>
    <property type="evidence" value="ECO:0007669"/>
    <property type="project" value="TreeGrafter"/>
</dbReference>
<dbReference type="AlphaFoldDB" id="A0A1R3RSQ5"/>